<organism evidence="6 7">
    <name type="scientific">Plakobranchus ocellatus</name>
    <dbReference type="NCBI Taxonomy" id="259542"/>
    <lineage>
        <taxon>Eukaryota</taxon>
        <taxon>Metazoa</taxon>
        <taxon>Spiralia</taxon>
        <taxon>Lophotrochozoa</taxon>
        <taxon>Mollusca</taxon>
        <taxon>Gastropoda</taxon>
        <taxon>Heterobranchia</taxon>
        <taxon>Euthyneura</taxon>
        <taxon>Panpulmonata</taxon>
        <taxon>Sacoglossa</taxon>
        <taxon>Placobranchoidea</taxon>
        <taxon>Plakobranchidae</taxon>
        <taxon>Plakobranchus</taxon>
    </lineage>
</organism>
<dbReference type="GO" id="GO:0004364">
    <property type="term" value="F:glutathione transferase activity"/>
    <property type="evidence" value="ECO:0007669"/>
    <property type="project" value="UniProtKB-UniRule"/>
</dbReference>
<dbReference type="GO" id="GO:0005737">
    <property type="term" value="C:cytoplasm"/>
    <property type="evidence" value="ECO:0007669"/>
    <property type="project" value="InterPro"/>
</dbReference>
<reference evidence="6 7" key="1">
    <citation type="journal article" date="2021" name="Elife">
        <title>Chloroplast acquisition without the gene transfer in kleptoplastic sea slugs, Plakobranchus ocellatus.</title>
        <authorList>
            <person name="Maeda T."/>
            <person name="Takahashi S."/>
            <person name="Yoshida T."/>
            <person name="Shimamura S."/>
            <person name="Takaki Y."/>
            <person name="Nagai Y."/>
            <person name="Toyoda A."/>
            <person name="Suzuki Y."/>
            <person name="Arimoto A."/>
            <person name="Ishii H."/>
            <person name="Satoh N."/>
            <person name="Nishiyama T."/>
            <person name="Hasebe M."/>
            <person name="Maruyama T."/>
            <person name="Minagawa J."/>
            <person name="Obokata J."/>
            <person name="Shigenobu S."/>
        </authorList>
    </citation>
    <scope>NUCLEOTIDE SEQUENCE [LARGE SCALE GENOMIC DNA]</scope>
</reference>
<dbReference type="PROSITE" id="PS50405">
    <property type="entry name" value="GST_CTER"/>
    <property type="match status" value="1"/>
</dbReference>
<dbReference type="FunFam" id="1.20.1050.10:FF:000009">
    <property type="entry name" value="Glutathione S-transferase omega-1"/>
    <property type="match status" value="1"/>
</dbReference>
<comment type="catalytic activity">
    <reaction evidence="3">
        <text>RX + glutathione = an S-substituted glutathione + a halide anion + H(+)</text>
        <dbReference type="Rhea" id="RHEA:16437"/>
        <dbReference type="ChEBI" id="CHEBI:15378"/>
        <dbReference type="ChEBI" id="CHEBI:16042"/>
        <dbReference type="ChEBI" id="CHEBI:17792"/>
        <dbReference type="ChEBI" id="CHEBI:57925"/>
        <dbReference type="ChEBI" id="CHEBI:90779"/>
        <dbReference type="EC" id="2.5.1.18"/>
    </reaction>
</comment>
<gene>
    <name evidence="6" type="ORF">PoB_000168100</name>
</gene>
<comment type="catalytic activity">
    <reaction evidence="3">
        <text>methylarsonate + 2 glutathione + H(+) = methylarsonous acid + glutathione disulfide + H2O</text>
        <dbReference type="Rhea" id="RHEA:15969"/>
        <dbReference type="ChEBI" id="CHEBI:15377"/>
        <dbReference type="ChEBI" id="CHEBI:15378"/>
        <dbReference type="ChEBI" id="CHEBI:17826"/>
        <dbReference type="ChEBI" id="CHEBI:33409"/>
        <dbReference type="ChEBI" id="CHEBI:57925"/>
        <dbReference type="ChEBI" id="CHEBI:58297"/>
        <dbReference type="EC" id="1.20.4.2"/>
    </reaction>
</comment>
<dbReference type="InterPro" id="IPR036282">
    <property type="entry name" value="Glutathione-S-Trfase_C_sf"/>
</dbReference>
<dbReference type="PANTHER" id="PTHR43968">
    <property type="match status" value="1"/>
</dbReference>
<dbReference type="SUPFAM" id="SSF47616">
    <property type="entry name" value="GST C-terminal domain-like"/>
    <property type="match status" value="1"/>
</dbReference>
<evidence type="ECO:0000256" key="1">
    <source>
        <dbReference type="ARBA" id="ARBA00011067"/>
    </source>
</evidence>
<evidence type="ECO:0000259" key="5">
    <source>
        <dbReference type="PROSITE" id="PS50405"/>
    </source>
</evidence>
<evidence type="ECO:0000313" key="6">
    <source>
        <dbReference type="EMBL" id="GFN75175.1"/>
    </source>
</evidence>
<dbReference type="Proteomes" id="UP000735302">
    <property type="component" value="Unassembled WGS sequence"/>
</dbReference>
<dbReference type="Pfam" id="PF13417">
    <property type="entry name" value="GST_N_3"/>
    <property type="match status" value="1"/>
</dbReference>
<dbReference type="InterPro" id="IPR050983">
    <property type="entry name" value="GST_Omega/HSP26"/>
</dbReference>
<dbReference type="InterPro" id="IPR005442">
    <property type="entry name" value="GST_omega"/>
</dbReference>
<dbReference type="InterPro" id="IPR010987">
    <property type="entry name" value="Glutathione-S-Trfase_C-like"/>
</dbReference>
<dbReference type="InterPro" id="IPR040079">
    <property type="entry name" value="Glutathione_S-Trfase"/>
</dbReference>
<dbReference type="AlphaFoldDB" id="A0AAV3XYL7"/>
<evidence type="ECO:0000256" key="3">
    <source>
        <dbReference type="RuleBase" id="RU368071"/>
    </source>
</evidence>
<keyword evidence="7" id="KW-1185">Reference proteome</keyword>
<evidence type="ECO:0000259" key="4">
    <source>
        <dbReference type="PROSITE" id="PS50404"/>
    </source>
</evidence>
<sequence length="244" mass="28317">MSQRSYVHDSPFPPLKPGVLRLYNMRFCPYAHRTRLVLEHKKIPYEVVNIHLRSKPDWFLAINPLGLVPVLQIDDKVVMESTATCDWLDDVYPENRLQPEDPYRRAWDRILFEYLGKLTGASRGVAWGKPEDVPGMIAELEKHLKFYEDKLAARGDGPFFGGPKPAMIDLLVWPWFERLPMLALLKHKPDFSLDPAKYPKLTAYSKAMWELPAVKAIGFEPNRHATWYQGYIEGSPDYDIFLEE</sequence>
<dbReference type="PROSITE" id="PS50404">
    <property type="entry name" value="GST_NTER"/>
    <property type="match status" value="1"/>
</dbReference>
<dbReference type="SFLD" id="SFLDS00019">
    <property type="entry name" value="Glutathione_Transferase_(cytos"/>
    <property type="match status" value="1"/>
</dbReference>
<dbReference type="EMBL" id="BLXT01000255">
    <property type="protein sequence ID" value="GFN75175.1"/>
    <property type="molecule type" value="Genomic_DNA"/>
</dbReference>
<dbReference type="SUPFAM" id="SSF52833">
    <property type="entry name" value="Thioredoxin-like"/>
    <property type="match status" value="1"/>
</dbReference>
<comment type="catalytic activity">
    <reaction evidence="3">
        <text>L-dehydroascorbate + 2 glutathione = glutathione disulfide + L-ascorbate</text>
        <dbReference type="Rhea" id="RHEA:24424"/>
        <dbReference type="ChEBI" id="CHEBI:38290"/>
        <dbReference type="ChEBI" id="CHEBI:57925"/>
        <dbReference type="ChEBI" id="CHEBI:58297"/>
        <dbReference type="ChEBI" id="CHEBI:58539"/>
        <dbReference type="EC" id="1.8.5.1"/>
    </reaction>
</comment>
<name>A0AAV3XYL7_9GAST</name>
<dbReference type="GO" id="GO:0006749">
    <property type="term" value="P:glutathione metabolic process"/>
    <property type="evidence" value="ECO:0007669"/>
    <property type="project" value="UniProtKB-UniRule"/>
</dbReference>
<dbReference type="EC" id="2.5.1.18" evidence="3"/>
<dbReference type="PRINTS" id="PR01625">
    <property type="entry name" value="GSTRNSFRASEO"/>
</dbReference>
<dbReference type="Gene3D" id="3.40.30.10">
    <property type="entry name" value="Glutaredoxin"/>
    <property type="match status" value="1"/>
</dbReference>
<accession>A0AAV3XYL7</accession>
<keyword evidence="3" id="KW-0808">Transferase</keyword>
<keyword evidence="2 3" id="KW-0560">Oxidoreductase</keyword>
<evidence type="ECO:0000313" key="7">
    <source>
        <dbReference type="Proteomes" id="UP000735302"/>
    </source>
</evidence>
<feature type="domain" description="GST C-terminal" evidence="5">
    <location>
        <begin position="101"/>
        <end position="228"/>
    </location>
</feature>
<protein>
    <recommendedName>
        <fullName evidence="3">Glutathione S-transferase omega</fullName>
        <shortName evidence="3">GSTO</shortName>
        <ecNumber evidence="3">1.20.4.2</ecNumber>
        <ecNumber evidence="3">1.8.5.1</ecNumber>
        <ecNumber evidence="3">2.5.1.18</ecNumber>
    </recommendedName>
    <alternativeName>
        <fullName evidence="3">Glutathione-dependent dehydroascorbate reductase</fullName>
    </alternativeName>
    <alternativeName>
        <fullName evidence="3">Monomethylarsonic acid reductase</fullName>
    </alternativeName>
</protein>
<dbReference type="GO" id="GO:0050610">
    <property type="term" value="F:methylarsonate reductase activity"/>
    <property type="evidence" value="ECO:0007669"/>
    <property type="project" value="UniProtKB-UniRule"/>
</dbReference>
<dbReference type="EC" id="1.8.5.1" evidence="3"/>
<dbReference type="InterPro" id="IPR036249">
    <property type="entry name" value="Thioredoxin-like_sf"/>
</dbReference>
<dbReference type="FunFam" id="3.40.30.10:FF:000123">
    <property type="entry name" value="Glutathione transferase o1"/>
    <property type="match status" value="1"/>
</dbReference>
<comment type="caution">
    <text evidence="6">The sequence shown here is derived from an EMBL/GenBank/DDBJ whole genome shotgun (WGS) entry which is preliminary data.</text>
</comment>
<dbReference type="GO" id="GO:0045174">
    <property type="term" value="F:glutathione dehydrogenase (ascorbate) activity"/>
    <property type="evidence" value="ECO:0007669"/>
    <property type="project" value="UniProtKB-UniRule"/>
</dbReference>
<dbReference type="InterPro" id="IPR004045">
    <property type="entry name" value="Glutathione_S-Trfase_N"/>
</dbReference>
<dbReference type="Pfam" id="PF13410">
    <property type="entry name" value="GST_C_2"/>
    <property type="match status" value="1"/>
</dbReference>
<comment type="function">
    <text evidence="3">Exhibits glutathione-dependent thiol transferase activity. Has high dehydroascorbate reductase activity and may contribute to the recycling of ascorbic acid. Participates in the biotransformation of inorganic arsenic and reduces monomethylarsonic acid (MMA).</text>
</comment>
<evidence type="ECO:0000256" key="2">
    <source>
        <dbReference type="ARBA" id="ARBA00023002"/>
    </source>
</evidence>
<dbReference type="SFLD" id="SFLDG00358">
    <property type="entry name" value="Main_(cytGST)"/>
    <property type="match status" value="1"/>
</dbReference>
<feature type="domain" description="GST N-terminal" evidence="4">
    <location>
        <begin position="18"/>
        <end position="96"/>
    </location>
</feature>
<comment type="similarity">
    <text evidence="1 3">Belongs to the GST superfamily. Omega family.</text>
</comment>
<dbReference type="EC" id="1.20.4.2" evidence="3"/>
<dbReference type="Gene3D" id="1.20.1050.10">
    <property type="match status" value="1"/>
</dbReference>
<proteinExistence type="inferred from homology"/>
<dbReference type="PANTHER" id="PTHR43968:SF6">
    <property type="entry name" value="GLUTATHIONE S-TRANSFERASE OMEGA"/>
    <property type="match status" value="1"/>
</dbReference>